<dbReference type="InterPro" id="IPR015915">
    <property type="entry name" value="Kelch-typ_b-propeller"/>
</dbReference>
<reference evidence="1 2" key="1">
    <citation type="submission" date="2019-12" db="EMBL/GenBank/DDBJ databases">
        <authorList>
            <person name="Alioto T."/>
            <person name="Alioto T."/>
            <person name="Gomez Garrido J."/>
        </authorList>
    </citation>
    <scope>NUCLEOTIDE SEQUENCE [LARGE SCALE GENOMIC DNA]</scope>
</reference>
<dbReference type="Gene3D" id="2.120.10.80">
    <property type="entry name" value="Kelch-type beta propeller"/>
    <property type="match status" value="1"/>
</dbReference>
<comment type="caution">
    <text evidence="1">The sequence shown here is derived from an EMBL/GenBank/DDBJ whole genome shotgun (WGS) entry which is preliminary data.</text>
</comment>
<gene>
    <name evidence="1" type="ORF">OLEA9_A022397</name>
</gene>
<protein>
    <submittedName>
        <fullName evidence="1">Serine threonine- phosphatase BSL1-like isoform X1</fullName>
    </submittedName>
</protein>
<dbReference type="OrthoDB" id="1701025at2759"/>
<evidence type="ECO:0000313" key="2">
    <source>
        <dbReference type="Proteomes" id="UP000594638"/>
    </source>
</evidence>
<dbReference type="Gramene" id="OE9A022397T6">
    <property type="protein sequence ID" value="OE9A022397C6"/>
    <property type="gene ID" value="OE9A022397"/>
</dbReference>
<accession>A0A8S0T4T8</accession>
<dbReference type="SUPFAM" id="SSF117281">
    <property type="entry name" value="Kelch motif"/>
    <property type="match status" value="1"/>
</dbReference>
<keyword evidence="2" id="KW-1185">Reference proteome</keyword>
<evidence type="ECO:0000313" key="1">
    <source>
        <dbReference type="EMBL" id="CAA3000312.1"/>
    </source>
</evidence>
<dbReference type="PANTHER" id="PTHR46422">
    <property type="entry name" value="SERINE/THREONINE-PROTEIN PHOSPHATASE BSL3"/>
    <property type="match status" value="1"/>
</dbReference>
<dbReference type="PANTHER" id="PTHR46422:SF6">
    <property type="entry name" value="SERINE_THREONINE-PROTEIN PHOSPHATASE BSL1"/>
    <property type="match status" value="1"/>
</dbReference>
<name>A0A8S0T4T8_OLEEU</name>
<sequence length="136" mass="14740">MGSKPCLYPDPTYRPLETSWDSDEDTPVPRCGHTLTAVATTKTHGARLIFFGGATASSIRLPRANDSVHFYDVLSRKRIRLHQSGDTPSPRAAHSAAAAGTMVVFQGLGPRYGHVMDLVAQRYLVTVIGNDGECNL</sequence>
<proteinExistence type="predicted"/>
<dbReference type="Proteomes" id="UP000594638">
    <property type="component" value="Unassembled WGS sequence"/>
</dbReference>
<dbReference type="EMBL" id="CACTIH010005683">
    <property type="protein sequence ID" value="CAA3000312.1"/>
    <property type="molecule type" value="Genomic_DNA"/>
</dbReference>
<dbReference type="AlphaFoldDB" id="A0A8S0T4T8"/>
<organism evidence="1 2">
    <name type="scientific">Olea europaea subsp. europaea</name>
    <dbReference type="NCBI Taxonomy" id="158383"/>
    <lineage>
        <taxon>Eukaryota</taxon>
        <taxon>Viridiplantae</taxon>
        <taxon>Streptophyta</taxon>
        <taxon>Embryophyta</taxon>
        <taxon>Tracheophyta</taxon>
        <taxon>Spermatophyta</taxon>
        <taxon>Magnoliopsida</taxon>
        <taxon>eudicotyledons</taxon>
        <taxon>Gunneridae</taxon>
        <taxon>Pentapetalae</taxon>
        <taxon>asterids</taxon>
        <taxon>lamiids</taxon>
        <taxon>Lamiales</taxon>
        <taxon>Oleaceae</taxon>
        <taxon>Oleeae</taxon>
        <taxon>Olea</taxon>
    </lineage>
</organism>